<evidence type="ECO:0000313" key="2">
    <source>
        <dbReference type="Proteomes" id="UP000828941"/>
    </source>
</evidence>
<gene>
    <name evidence="1" type="ORF">L6164_013709</name>
</gene>
<accession>A0ACB9NEW8</accession>
<organism evidence="1 2">
    <name type="scientific">Bauhinia variegata</name>
    <name type="common">Purple orchid tree</name>
    <name type="synonym">Phanera variegata</name>
    <dbReference type="NCBI Taxonomy" id="167791"/>
    <lineage>
        <taxon>Eukaryota</taxon>
        <taxon>Viridiplantae</taxon>
        <taxon>Streptophyta</taxon>
        <taxon>Embryophyta</taxon>
        <taxon>Tracheophyta</taxon>
        <taxon>Spermatophyta</taxon>
        <taxon>Magnoliopsida</taxon>
        <taxon>eudicotyledons</taxon>
        <taxon>Gunneridae</taxon>
        <taxon>Pentapetalae</taxon>
        <taxon>rosids</taxon>
        <taxon>fabids</taxon>
        <taxon>Fabales</taxon>
        <taxon>Fabaceae</taxon>
        <taxon>Cercidoideae</taxon>
        <taxon>Cercideae</taxon>
        <taxon>Bauhiniinae</taxon>
        <taxon>Bauhinia</taxon>
    </lineage>
</organism>
<proteinExistence type="predicted"/>
<reference evidence="1 2" key="1">
    <citation type="journal article" date="2022" name="DNA Res.">
        <title>Chromosomal-level genome assembly of the orchid tree Bauhinia variegata (Leguminosae; Cercidoideae) supports the allotetraploid origin hypothesis of Bauhinia.</title>
        <authorList>
            <person name="Zhong Y."/>
            <person name="Chen Y."/>
            <person name="Zheng D."/>
            <person name="Pang J."/>
            <person name="Liu Y."/>
            <person name="Luo S."/>
            <person name="Meng S."/>
            <person name="Qian L."/>
            <person name="Wei D."/>
            <person name="Dai S."/>
            <person name="Zhou R."/>
        </authorList>
    </citation>
    <scope>NUCLEOTIDE SEQUENCE [LARGE SCALE GENOMIC DNA]</scope>
    <source>
        <strain evidence="1">BV-YZ2020</strain>
    </source>
</reference>
<dbReference type="EMBL" id="CM039431">
    <property type="protein sequence ID" value="KAI4335023.1"/>
    <property type="molecule type" value="Genomic_DNA"/>
</dbReference>
<sequence length="228" mass="26569">MDRAEGIRKLNLSRVTKLSAKETTRRKEKKGLRYRRGSTEKKERHVDISWGWNHSGIKLYPIPKDTDTHKKRKITEELKAKAEVYHGDQVCREKFSLLLAEIGLPDGLLTIQNIEECGYVKEIGFVWLKLEKKREDRFDNILVCYDRQVTAFVEPNKIKNLTGVKAKEFLIWVTLTEIHVKNPPEGSIITFKSVVGLSLSLPLAWFKAGKEVQQGKEEKWWRMIKFCN</sequence>
<name>A0ACB9NEW8_BAUVA</name>
<protein>
    <submittedName>
        <fullName evidence="1">Uncharacterized protein</fullName>
    </submittedName>
</protein>
<dbReference type="Proteomes" id="UP000828941">
    <property type="component" value="Chromosome 6"/>
</dbReference>
<evidence type="ECO:0000313" key="1">
    <source>
        <dbReference type="EMBL" id="KAI4335023.1"/>
    </source>
</evidence>
<keyword evidence="2" id="KW-1185">Reference proteome</keyword>
<comment type="caution">
    <text evidence="1">The sequence shown here is derived from an EMBL/GenBank/DDBJ whole genome shotgun (WGS) entry which is preliminary data.</text>
</comment>